<accession>A5GAK9</accession>
<gene>
    <name evidence="7" type="ordered locus">Gura_1174</name>
</gene>
<evidence type="ECO:0000256" key="4">
    <source>
        <dbReference type="ARBA" id="ARBA00022989"/>
    </source>
</evidence>
<keyword evidence="5 6" id="KW-0472">Membrane</keyword>
<keyword evidence="3 6" id="KW-0812">Transmembrane</keyword>
<dbReference type="PANTHER" id="PTHR12608:SF1">
    <property type="entry name" value="TRANSMEMBRANE PROTEIN 165"/>
    <property type="match status" value="1"/>
</dbReference>
<evidence type="ECO:0000313" key="8">
    <source>
        <dbReference type="Proteomes" id="UP000006695"/>
    </source>
</evidence>
<dbReference type="AlphaFoldDB" id="A5GAK9"/>
<evidence type="ECO:0000256" key="1">
    <source>
        <dbReference type="ARBA" id="ARBA00004141"/>
    </source>
</evidence>
<keyword evidence="4 6" id="KW-1133">Transmembrane helix</keyword>
<proteinExistence type="inferred from homology"/>
<keyword evidence="8" id="KW-1185">Reference proteome</keyword>
<dbReference type="GO" id="GO:0016020">
    <property type="term" value="C:membrane"/>
    <property type="evidence" value="ECO:0007669"/>
    <property type="project" value="UniProtKB-SubCell"/>
</dbReference>
<dbReference type="PANTHER" id="PTHR12608">
    <property type="entry name" value="TRANSMEMBRANE PROTEIN HTP-1 RELATED"/>
    <property type="match status" value="1"/>
</dbReference>
<organism evidence="7 8">
    <name type="scientific">Geotalea uraniireducens (strain Rf4)</name>
    <name type="common">Geobacter uraniireducens</name>
    <dbReference type="NCBI Taxonomy" id="351605"/>
    <lineage>
        <taxon>Bacteria</taxon>
        <taxon>Pseudomonadati</taxon>
        <taxon>Thermodesulfobacteriota</taxon>
        <taxon>Desulfuromonadia</taxon>
        <taxon>Geobacterales</taxon>
        <taxon>Geobacteraceae</taxon>
        <taxon>Geotalea</taxon>
    </lineage>
</organism>
<evidence type="ECO:0000256" key="6">
    <source>
        <dbReference type="RuleBase" id="RU365102"/>
    </source>
</evidence>
<dbReference type="OrthoDB" id="9801356at2"/>
<evidence type="ECO:0000313" key="7">
    <source>
        <dbReference type="EMBL" id="ABQ25378.1"/>
    </source>
</evidence>
<feature type="transmembrane region" description="Helical" evidence="6">
    <location>
        <begin position="67"/>
        <end position="88"/>
    </location>
</feature>
<dbReference type="RefSeq" id="WP_011938100.1">
    <property type="nucleotide sequence ID" value="NC_009483.1"/>
</dbReference>
<sequence length="196" mass="21526">MNSTVFFSTFGIIFLAELGDKTQLTAMALATRYPWKKIFIGIAAAFALLNVGAVLVGKVLFAFLPIFWIKIVSAALFLFFGVTTLRAAGNDDDEEEAEEKRFSARGPIAKSFTMILLAELGDKTQLVTTSLAAQHESPFAVFTGSTLALWTVSLIGIFIGRQLTRHVPLSYIHRAAGCLFLLFGAALLYQTFFPRF</sequence>
<dbReference type="KEGG" id="gur:Gura_1174"/>
<dbReference type="EMBL" id="CP000698">
    <property type="protein sequence ID" value="ABQ25378.1"/>
    <property type="molecule type" value="Genomic_DNA"/>
</dbReference>
<dbReference type="Pfam" id="PF01169">
    <property type="entry name" value="GDT1"/>
    <property type="match status" value="2"/>
</dbReference>
<dbReference type="GO" id="GO:0046873">
    <property type="term" value="F:metal ion transmembrane transporter activity"/>
    <property type="evidence" value="ECO:0007669"/>
    <property type="project" value="InterPro"/>
</dbReference>
<feature type="transmembrane region" description="Helical" evidence="6">
    <location>
        <begin position="171"/>
        <end position="192"/>
    </location>
</feature>
<reference evidence="7 8" key="1">
    <citation type="submission" date="2007-05" db="EMBL/GenBank/DDBJ databases">
        <title>Complete sequence of Geobacter uraniireducens Rf4.</title>
        <authorList>
            <consortium name="US DOE Joint Genome Institute"/>
            <person name="Copeland A."/>
            <person name="Lucas S."/>
            <person name="Lapidus A."/>
            <person name="Barry K."/>
            <person name="Detter J.C."/>
            <person name="Glavina del Rio T."/>
            <person name="Hammon N."/>
            <person name="Israni S."/>
            <person name="Dalin E."/>
            <person name="Tice H."/>
            <person name="Pitluck S."/>
            <person name="Chertkov O."/>
            <person name="Brettin T."/>
            <person name="Bruce D."/>
            <person name="Han C."/>
            <person name="Schmutz J."/>
            <person name="Larimer F."/>
            <person name="Land M."/>
            <person name="Hauser L."/>
            <person name="Kyrpides N."/>
            <person name="Mikhailova N."/>
            <person name="Shelobolina E."/>
            <person name="Aklujkar M."/>
            <person name="Lovley D."/>
            <person name="Richardson P."/>
        </authorList>
    </citation>
    <scope>NUCLEOTIDE SEQUENCE [LARGE SCALE GENOMIC DNA]</scope>
    <source>
        <strain evidence="7 8">Rf4</strain>
    </source>
</reference>
<evidence type="ECO:0000256" key="2">
    <source>
        <dbReference type="ARBA" id="ARBA00009190"/>
    </source>
</evidence>
<feature type="transmembrane region" description="Helical" evidence="6">
    <location>
        <begin position="139"/>
        <end position="159"/>
    </location>
</feature>
<dbReference type="HOGENOM" id="CLU_040186_2_2_7"/>
<comment type="subcellular location">
    <subcellularLocation>
        <location evidence="1 6">Membrane</location>
        <topology evidence="1 6">Multi-pass membrane protein</topology>
    </subcellularLocation>
</comment>
<evidence type="ECO:0000256" key="5">
    <source>
        <dbReference type="ARBA" id="ARBA00023136"/>
    </source>
</evidence>
<comment type="caution">
    <text evidence="6">Lacks conserved residue(s) required for the propagation of feature annotation.</text>
</comment>
<feature type="transmembrane region" description="Helical" evidence="6">
    <location>
        <begin position="38"/>
        <end position="60"/>
    </location>
</feature>
<dbReference type="Proteomes" id="UP000006695">
    <property type="component" value="Chromosome"/>
</dbReference>
<evidence type="ECO:0000256" key="3">
    <source>
        <dbReference type="ARBA" id="ARBA00022692"/>
    </source>
</evidence>
<name>A5GAK9_GEOUR</name>
<dbReference type="InterPro" id="IPR001727">
    <property type="entry name" value="GDT1-like"/>
</dbReference>
<dbReference type="STRING" id="351605.Gura_1174"/>
<protein>
    <recommendedName>
        <fullName evidence="6">GDT1 family protein</fullName>
    </recommendedName>
</protein>
<comment type="similarity">
    <text evidence="2 6">Belongs to the GDT1 family.</text>
</comment>